<dbReference type="PANTHER" id="PTHR11461">
    <property type="entry name" value="SERINE PROTEASE INHIBITOR, SERPIN"/>
    <property type="match status" value="1"/>
</dbReference>
<protein>
    <submittedName>
        <fullName evidence="4">Serpin domain-containing protein</fullName>
    </submittedName>
</protein>
<reference evidence="4" key="1">
    <citation type="submission" date="2022-11" db="UniProtKB">
        <authorList>
            <consortium name="WormBaseParasite"/>
        </authorList>
    </citation>
    <scope>IDENTIFICATION</scope>
</reference>
<dbReference type="InterPro" id="IPR036186">
    <property type="entry name" value="Serpin_sf"/>
</dbReference>
<dbReference type="Proteomes" id="UP000887578">
    <property type="component" value="Unplaced"/>
</dbReference>
<dbReference type="PANTHER" id="PTHR11461:SF211">
    <property type="entry name" value="GH10112P-RELATED"/>
    <property type="match status" value="1"/>
</dbReference>
<sequence length="169" mass="19709">MMKFKEDLEYFENDDYQIVGIPYKNCRFSMFIILPREKFTLEKVLKSFSASNLLKTLTRNVWVHFPRFKIESNFDVKNILQNLGITDAFNENANFEGISEEEFLGVSEFQHKAMIETNEFGTVAAAGSLGLSYDCYYESSETFEFIADHPFMFIIADKQFNFIFAGTHF</sequence>
<keyword evidence="3" id="KW-1185">Reference proteome</keyword>
<dbReference type="Gene3D" id="3.30.497.10">
    <property type="entry name" value="Antithrombin, subunit I, domain 2"/>
    <property type="match status" value="1"/>
</dbReference>
<dbReference type="InterPro" id="IPR042178">
    <property type="entry name" value="Serpin_sf_1"/>
</dbReference>
<name>A0A914QR63_9BILA</name>
<dbReference type="CDD" id="cd00172">
    <property type="entry name" value="serpin"/>
    <property type="match status" value="1"/>
</dbReference>
<dbReference type="AlphaFoldDB" id="A0A914QR63"/>
<comment type="similarity">
    <text evidence="1">Belongs to the serpin family.</text>
</comment>
<evidence type="ECO:0000259" key="2">
    <source>
        <dbReference type="Pfam" id="PF00079"/>
    </source>
</evidence>
<dbReference type="InterPro" id="IPR023795">
    <property type="entry name" value="Serpin_CS"/>
</dbReference>
<dbReference type="WBParaSite" id="PDA_v2.g4049.t1">
    <property type="protein sequence ID" value="PDA_v2.g4049.t1"/>
    <property type="gene ID" value="PDA_v2.g4049"/>
</dbReference>
<dbReference type="Pfam" id="PF00079">
    <property type="entry name" value="Serpin"/>
    <property type="match status" value="1"/>
</dbReference>
<feature type="domain" description="Serpin" evidence="2">
    <location>
        <begin position="1"/>
        <end position="166"/>
    </location>
</feature>
<proteinExistence type="inferred from homology"/>
<dbReference type="InterPro" id="IPR023796">
    <property type="entry name" value="Serpin_dom"/>
</dbReference>
<dbReference type="Gene3D" id="2.30.39.10">
    <property type="entry name" value="Alpha-1-antitrypsin, domain 1"/>
    <property type="match status" value="1"/>
</dbReference>
<dbReference type="PROSITE" id="PS00284">
    <property type="entry name" value="SERPIN"/>
    <property type="match status" value="1"/>
</dbReference>
<dbReference type="SUPFAM" id="SSF56574">
    <property type="entry name" value="Serpins"/>
    <property type="match status" value="1"/>
</dbReference>
<dbReference type="GO" id="GO:0004867">
    <property type="term" value="F:serine-type endopeptidase inhibitor activity"/>
    <property type="evidence" value="ECO:0007669"/>
    <property type="project" value="InterPro"/>
</dbReference>
<dbReference type="GO" id="GO:0005615">
    <property type="term" value="C:extracellular space"/>
    <property type="evidence" value="ECO:0007669"/>
    <property type="project" value="InterPro"/>
</dbReference>
<organism evidence="3 4">
    <name type="scientific">Panagrolaimus davidi</name>
    <dbReference type="NCBI Taxonomy" id="227884"/>
    <lineage>
        <taxon>Eukaryota</taxon>
        <taxon>Metazoa</taxon>
        <taxon>Ecdysozoa</taxon>
        <taxon>Nematoda</taxon>
        <taxon>Chromadorea</taxon>
        <taxon>Rhabditida</taxon>
        <taxon>Tylenchina</taxon>
        <taxon>Panagrolaimomorpha</taxon>
        <taxon>Panagrolaimoidea</taxon>
        <taxon>Panagrolaimidae</taxon>
        <taxon>Panagrolaimus</taxon>
    </lineage>
</organism>
<accession>A0A914QR63</accession>
<evidence type="ECO:0000256" key="1">
    <source>
        <dbReference type="ARBA" id="ARBA00009500"/>
    </source>
</evidence>
<evidence type="ECO:0000313" key="3">
    <source>
        <dbReference type="Proteomes" id="UP000887578"/>
    </source>
</evidence>
<dbReference type="InterPro" id="IPR042185">
    <property type="entry name" value="Serpin_sf_2"/>
</dbReference>
<evidence type="ECO:0000313" key="4">
    <source>
        <dbReference type="WBParaSite" id="PDA_v2.g4049.t1"/>
    </source>
</evidence>
<dbReference type="InterPro" id="IPR000215">
    <property type="entry name" value="Serpin_fam"/>
</dbReference>